<organism evidence="1 2">
    <name type="scientific">Salix dunnii</name>
    <dbReference type="NCBI Taxonomy" id="1413687"/>
    <lineage>
        <taxon>Eukaryota</taxon>
        <taxon>Viridiplantae</taxon>
        <taxon>Streptophyta</taxon>
        <taxon>Embryophyta</taxon>
        <taxon>Tracheophyta</taxon>
        <taxon>Spermatophyta</taxon>
        <taxon>Magnoliopsida</taxon>
        <taxon>eudicotyledons</taxon>
        <taxon>Gunneridae</taxon>
        <taxon>Pentapetalae</taxon>
        <taxon>rosids</taxon>
        <taxon>fabids</taxon>
        <taxon>Malpighiales</taxon>
        <taxon>Salicaceae</taxon>
        <taxon>Saliceae</taxon>
        <taxon>Salix</taxon>
    </lineage>
</organism>
<name>A0A835N3U4_9ROSI</name>
<sequence>MRETSLDENQDGNDGSYLECYTREHPSIAAERASEQVSQLICDAWKKRHGECLYRPGPFSSIFTKAGLNVARSIPLMYSYDDSPSHESLKELMRSLAAHQKTLSRSPCANLGIVFGNVKSSSLIQHGDSST</sequence>
<gene>
    <name evidence="1" type="ORF">SADUNF_Sadunf04G0016700</name>
</gene>
<accession>A0A835N3U4</accession>
<dbReference type="SUPFAM" id="SSF48576">
    <property type="entry name" value="Terpenoid synthases"/>
    <property type="match status" value="1"/>
</dbReference>
<dbReference type="EMBL" id="JADGMS010000004">
    <property type="protein sequence ID" value="KAF9683468.1"/>
    <property type="molecule type" value="Genomic_DNA"/>
</dbReference>
<dbReference type="Gene3D" id="1.10.600.10">
    <property type="entry name" value="Farnesyl Diphosphate Synthase"/>
    <property type="match status" value="1"/>
</dbReference>
<reference evidence="1 2" key="1">
    <citation type="submission" date="2020-10" db="EMBL/GenBank/DDBJ databases">
        <title>Plant Genome Project.</title>
        <authorList>
            <person name="Zhang R.-G."/>
        </authorList>
    </citation>
    <scope>NUCLEOTIDE SEQUENCE [LARGE SCALE GENOMIC DNA]</scope>
    <source>
        <strain evidence="1">FAFU-HL-1</strain>
        <tissue evidence="1">Leaf</tissue>
    </source>
</reference>
<keyword evidence="2" id="KW-1185">Reference proteome</keyword>
<evidence type="ECO:0000313" key="1">
    <source>
        <dbReference type="EMBL" id="KAF9683468.1"/>
    </source>
</evidence>
<comment type="caution">
    <text evidence="1">The sequence shown here is derived from an EMBL/GenBank/DDBJ whole genome shotgun (WGS) entry which is preliminary data.</text>
</comment>
<dbReference type="Proteomes" id="UP000657918">
    <property type="component" value="Chromosome 4"/>
</dbReference>
<evidence type="ECO:0000313" key="2">
    <source>
        <dbReference type="Proteomes" id="UP000657918"/>
    </source>
</evidence>
<dbReference type="OrthoDB" id="1921927at2759"/>
<dbReference type="InterPro" id="IPR008949">
    <property type="entry name" value="Isoprenoid_synthase_dom_sf"/>
</dbReference>
<dbReference type="AlphaFoldDB" id="A0A835N3U4"/>
<protein>
    <submittedName>
        <fullName evidence="1">Uncharacterized protein</fullName>
    </submittedName>
</protein>
<proteinExistence type="predicted"/>